<evidence type="ECO:0000256" key="4">
    <source>
        <dbReference type="ARBA" id="ARBA00022729"/>
    </source>
</evidence>
<evidence type="ECO:0000259" key="9">
    <source>
        <dbReference type="Pfam" id="PF25198"/>
    </source>
</evidence>
<dbReference type="GO" id="GO:0016020">
    <property type="term" value="C:membrane"/>
    <property type="evidence" value="ECO:0007669"/>
    <property type="project" value="UniProtKB-SubCell"/>
</dbReference>
<gene>
    <name evidence="10" type="ORF">NK662_04920</name>
</gene>
<comment type="caution">
    <text evidence="10">The sequence shown here is derived from an EMBL/GenBank/DDBJ whole genome shotgun (WGS) entry which is preliminary data.</text>
</comment>
<evidence type="ECO:0000313" key="11">
    <source>
        <dbReference type="Proteomes" id="UP001156102"/>
    </source>
</evidence>
<accession>A0AA41X6S7</accession>
<name>A0AA41X6S7_9BACI</name>
<evidence type="ECO:0000256" key="5">
    <source>
        <dbReference type="ARBA" id="ARBA00023136"/>
    </source>
</evidence>
<dbReference type="PANTHER" id="PTHR35789">
    <property type="entry name" value="SPORE GERMINATION PROTEIN B3"/>
    <property type="match status" value="1"/>
</dbReference>
<dbReference type="AlphaFoldDB" id="A0AA41X6S7"/>
<keyword evidence="5" id="KW-0472">Membrane</keyword>
<evidence type="ECO:0000259" key="8">
    <source>
        <dbReference type="Pfam" id="PF05504"/>
    </source>
</evidence>
<keyword evidence="11" id="KW-1185">Reference proteome</keyword>
<evidence type="ECO:0000256" key="3">
    <source>
        <dbReference type="ARBA" id="ARBA00022544"/>
    </source>
</evidence>
<comment type="subcellular location">
    <subcellularLocation>
        <location evidence="1">Membrane</location>
        <topology evidence="1">Lipid-anchor</topology>
    </subcellularLocation>
</comment>
<dbReference type="InterPro" id="IPR038501">
    <property type="entry name" value="Spore_GerAC_C_sf"/>
</dbReference>
<feature type="domain" description="Spore germination GerAC-like C-terminal" evidence="8">
    <location>
        <begin position="225"/>
        <end position="388"/>
    </location>
</feature>
<comment type="similarity">
    <text evidence="2">Belongs to the GerABKC lipoprotein family.</text>
</comment>
<dbReference type="Pfam" id="PF25198">
    <property type="entry name" value="Spore_GerAC_N"/>
    <property type="match status" value="1"/>
</dbReference>
<dbReference type="Gene3D" id="3.30.300.210">
    <property type="entry name" value="Nutrient germinant receptor protein C, domain 3"/>
    <property type="match status" value="1"/>
</dbReference>
<dbReference type="PANTHER" id="PTHR35789:SF1">
    <property type="entry name" value="SPORE GERMINATION PROTEIN B3"/>
    <property type="match status" value="1"/>
</dbReference>
<evidence type="ECO:0000256" key="1">
    <source>
        <dbReference type="ARBA" id="ARBA00004635"/>
    </source>
</evidence>
<dbReference type="EMBL" id="JANCLT010000002">
    <property type="protein sequence ID" value="MCP8967880.1"/>
    <property type="molecule type" value="Genomic_DNA"/>
</dbReference>
<dbReference type="InterPro" id="IPR057336">
    <property type="entry name" value="GerAC_N"/>
</dbReference>
<keyword evidence="4" id="KW-0732">Signal</keyword>
<sequence>MIRKLLVVLTSLVLLVPLTGCWNRRELNELAIAVGLAIDKVGDNRYLVSVQVVDPGEVGSRQGGSGRAPVTVYQQESDTVFEALRKITMISPRKIYLSHLRIVVIGESVAREGIAKSVEFLSRDHEVRTDFFLILAHNVPANMILKFVSPIEKIPAQKLYKSLEVAEKVWAPAHTVQLDDLISSMMSDGKAPVLTVVKYTGDQKIGQTKANVERTKMAAHLKYTNLAVLRGDKLVGWLDEKQSKGLSYLDGKVQNTVGSFNCPKGGSIAGEIYNAVPKIQARFRNGKPYIVVHNKIEVNVGEVRCNVDLTDVKQIRDLAGMAAKSNEDILNASIKQAQKLQADIFGFGEYIHRANPKAWHKLKKDWNTKGFPELPVYVKSDAKIRRTGTTGNSYISDVKE</sequence>
<dbReference type="RefSeq" id="WP_254757789.1">
    <property type="nucleotide sequence ID" value="NZ_JANCLT010000002.1"/>
</dbReference>
<dbReference type="InterPro" id="IPR046953">
    <property type="entry name" value="Spore_GerAC-like_C"/>
</dbReference>
<dbReference type="Pfam" id="PF05504">
    <property type="entry name" value="Spore_GerAC"/>
    <property type="match status" value="1"/>
</dbReference>
<evidence type="ECO:0000256" key="6">
    <source>
        <dbReference type="ARBA" id="ARBA00023139"/>
    </source>
</evidence>
<dbReference type="GO" id="GO:0009847">
    <property type="term" value="P:spore germination"/>
    <property type="evidence" value="ECO:0007669"/>
    <property type="project" value="InterPro"/>
</dbReference>
<evidence type="ECO:0000313" key="10">
    <source>
        <dbReference type="EMBL" id="MCP8967880.1"/>
    </source>
</evidence>
<organism evidence="10 11">
    <name type="scientific">Ectobacillus ponti</name>
    <dbReference type="NCBI Taxonomy" id="2961894"/>
    <lineage>
        <taxon>Bacteria</taxon>
        <taxon>Bacillati</taxon>
        <taxon>Bacillota</taxon>
        <taxon>Bacilli</taxon>
        <taxon>Bacillales</taxon>
        <taxon>Bacillaceae</taxon>
        <taxon>Ectobacillus</taxon>
    </lineage>
</organism>
<evidence type="ECO:0000256" key="2">
    <source>
        <dbReference type="ARBA" id="ARBA00007886"/>
    </source>
</evidence>
<dbReference type="InterPro" id="IPR008844">
    <property type="entry name" value="Spore_GerAC-like"/>
</dbReference>
<feature type="domain" description="Spore germination protein N-terminal" evidence="9">
    <location>
        <begin position="23"/>
        <end position="198"/>
    </location>
</feature>
<dbReference type="Proteomes" id="UP001156102">
    <property type="component" value="Unassembled WGS sequence"/>
</dbReference>
<evidence type="ECO:0000256" key="7">
    <source>
        <dbReference type="ARBA" id="ARBA00023288"/>
    </source>
</evidence>
<keyword evidence="6" id="KW-0564">Palmitate</keyword>
<keyword evidence="3" id="KW-0309">Germination</keyword>
<protein>
    <submittedName>
        <fullName evidence="10">Ger(X)C family spore germination protein</fullName>
    </submittedName>
</protein>
<proteinExistence type="inferred from homology"/>
<dbReference type="NCBIfam" id="TIGR02887">
    <property type="entry name" value="spore_ger_x_C"/>
    <property type="match status" value="1"/>
</dbReference>
<keyword evidence="7" id="KW-0449">Lipoprotein</keyword>
<dbReference type="Gene3D" id="6.20.190.10">
    <property type="entry name" value="Nutrient germinant receptor protein C, domain 1"/>
    <property type="match status" value="1"/>
</dbReference>
<reference evidence="10" key="1">
    <citation type="submission" date="2022-07" db="EMBL/GenBank/DDBJ databases">
        <authorList>
            <person name="Li W.-J."/>
            <person name="Deng Q.-Q."/>
        </authorList>
    </citation>
    <scope>NUCLEOTIDE SEQUENCE</scope>
    <source>
        <strain evidence="10">SYSU M60031</strain>
    </source>
</reference>